<dbReference type="Proteomes" id="UP000887576">
    <property type="component" value="Unplaced"/>
</dbReference>
<organism evidence="1 2">
    <name type="scientific">Panagrolaimus sp. JU765</name>
    <dbReference type="NCBI Taxonomy" id="591449"/>
    <lineage>
        <taxon>Eukaryota</taxon>
        <taxon>Metazoa</taxon>
        <taxon>Ecdysozoa</taxon>
        <taxon>Nematoda</taxon>
        <taxon>Chromadorea</taxon>
        <taxon>Rhabditida</taxon>
        <taxon>Tylenchina</taxon>
        <taxon>Panagrolaimomorpha</taxon>
        <taxon>Panagrolaimoidea</taxon>
        <taxon>Panagrolaimidae</taxon>
        <taxon>Panagrolaimus</taxon>
    </lineage>
</organism>
<evidence type="ECO:0000313" key="1">
    <source>
        <dbReference type="Proteomes" id="UP000887576"/>
    </source>
</evidence>
<dbReference type="WBParaSite" id="JU765_v2.g9051.t2">
    <property type="protein sequence ID" value="JU765_v2.g9051.t2"/>
    <property type="gene ID" value="JU765_v2.g9051"/>
</dbReference>
<accession>A0AC34RPR0</accession>
<protein>
    <submittedName>
        <fullName evidence="2">Aldehyde dehydrogenase domain-containing protein</fullName>
    </submittedName>
</protein>
<reference evidence="2" key="1">
    <citation type="submission" date="2022-11" db="UniProtKB">
        <authorList>
            <consortium name="WormBaseParasite"/>
        </authorList>
    </citation>
    <scope>IDENTIFICATION</scope>
</reference>
<evidence type="ECO:0000313" key="2">
    <source>
        <dbReference type="WBParaSite" id="JU765_v2.g9051.t2"/>
    </source>
</evidence>
<name>A0AC34RPR0_9BILA</name>
<proteinExistence type="predicted"/>
<sequence length="574" mass="63319">MAGLVGSLVFFLKNKNPLELNATFEEAVRSASKIDTRYFHVGILDDAGCLIHATVTSGVVRHPIQQAIDGLKPDALEFCDVQVDDSVRKQAIKFASDNIGAAYNDVFSPDFVNSVGEKAFYCCQLAAHAYGRHLFDDHYMNFLDKEGNFIDYWVKYFQNKKRPIPEGQPGTHPSILRYSKCIRFRGRQEITMKSFSIPKNLTEALHFIGGKRINLAKENPVFEVVEPRSGKLLAKIEEATRSDVQFAVEAARKAQEDDVQFAVEAARKAQEEWSNWTKDERSRVLKKAAHLIRKNVNEISWWESVDNGKPIYEAKLDILSCADTFEHYSSKLDILSCADTFEHYSSIDLNGEHIPLSDRDSRFAYIRREPLGVVGAIGAWNYPMQTASWKIAPAIACGNGIVYKPSPLAPISSVILAQLLQHSGVPDGLVNVVQGGGKTGSAICQTRDVKKVSFTGSVATGRIIAQNAAADFVKPVTLELGGKSSCIIFDDCGVDMAVAGAMMANFFSQGAVCSNASKVLVHKNILNEFVESLVEKTKQLKIGDPLKEDTRVGACISKDHLDKVKSYIDGAVKE</sequence>